<dbReference type="EMBL" id="CADCXU010003073">
    <property type="protein sequence ID" value="CAA9995111.1"/>
    <property type="molecule type" value="Genomic_DNA"/>
</dbReference>
<protein>
    <submittedName>
        <fullName evidence="1">Uncharacterized protein</fullName>
    </submittedName>
</protein>
<organism evidence="1 2">
    <name type="scientific">Nesidiocoris tenuis</name>
    <dbReference type="NCBI Taxonomy" id="355587"/>
    <lineage>
        <taxon>Eukaryota</taxon>
        <taxon>Metazoa</taxon>
        <taxon>Ecdysozoa</taxon>
        <taxon>Arthropoda</taxon>
        <taxon>Hexapoda</taxon>
        <taxon>Insecta</taxon>
        <taxon>Pterygota</taxon>
        <taxon>Neoptera</taxon>
        <taxon>Paraneoptera</taxon>
        <taxon>Hemiptera</taxon>
        <taxon>Heteroptera</taxon>
        <taxon>Panheteroptera</taxon>
        <taxon>Cimicomorpha</taxon>
        <taxon>Miridae</taxon>
        <taxon>Dicyphina</taxon>
        <taxon>Nesidiocoris</taxon>
    </lineage>
</organism>
<gene>
    <name evidence="1" type="ORF">NTEN_LOCUS1902</name>
</gene>
<sequence length="103" mass="11891">METFSPIPTHITHIMLHEVNRIFSSWKNDTSNGSDDRGWRQATANFAPLQHLHRTDRGIGEIQRSVEQSDAHAIFPMLQQETSPLSRDYAIRPDLGFRIVYCQ</sequence>
<evidence type="ECO:0000313" key="2">
    <source>
        <dbReference type="Proteomes" id="UP000479000"/>
    </source>
</evidence>
<keyword evidence="2" id="KW-1185">Reference proteome</keyword>
<dbReference type="Proteomes" id="UP000479000">
    <property type="component" value="Unassembled WGS sequence"/>
</dbReference>
<reference evidence="1 2" key="1">
    <citation type="submission" date="2020-02" db="EMBL/GenBank/DDBJ databases">
        <authorList>
            <person name="Ferguson B K."/>
        </authorList>
    </citation>
    <scope>NUCLEOTIDE SEQUENCE [LARGE SCALE GENOMIC DNA]</scope>
</reference>
<proteinExistence type="predicted"/>
<evidence type="ECO:0000313" key="1">
    <source>
        <dbReference type="EMBL" id="CAA9995111.1"/>
    </source>
</evidence>
<name>A0A6H5FZT4_9HEMI</name>
<dbReference type="AlphaFoldDB" id="A0A6H5FZT4"/>
<accession>A0A6H5FZT4</accession>